<dbReference type="PANTHER" id="PTHR30576:SF0">
    <property type="entry name" value="UNDECAPRENYL-PHOSPHATE N-ACETYLGALACTOSAMINYL 1-PHOSPHATE TRANSFERASE-RELATED"/>
    <property type="match status" value="1"/>
</dbReference>
<comment type="similarity">
    <text evidence="2">Belongs to the bacterial sugar transferase family.</text>
</comment>
<evidence type="ECO:0000256" key="1">
    <source>
        <dbReference type="ARBA" id="ARBA00004141"/>
    </source>
</evidence>
<dbReference type="Gene3D" id="3.40.50.720">
    <property type="entry name" value="NAD(P)-binding Rossmann-like Domain"/>
    <property type="match status" value="1"/>
</dbReference>
<name>A0A4E0QJQ7_9GAMM</name>
<feature type="transmembrane region" description="Helical" evidence="7">
    <location>
        <begin position="275"/>
        <end position="295"/>
    </location>
</feature>
<feature type="transmembrane region" description="Helical" evidence="7">
    <location>
        <begin position="72"/>
        <end position="92"/>
    </location>
</feature>
<dbReference type="Pfam" id="PF02397">
    <property type="entry name" value="Bac_transf"/>
    <property type="match status" value="1"/>
</dbReference>
<dbReference type="GO" id="GO:0016020">
    <property type="term" value="C:membrane"/>
    <property type="evidence" value="ECO:0007669"/>
    <property type="project" value="UniProtKB-SubCell"/>
</dbReference>
<feature type="transmembrane region" description="Helical" evidence="7">
    <location>
        <begin position="7"/>
        <end position="27"/>
    </location>
</feature>
<dbReference type="InterPro" id="IPR017473">
    <property type="entry name" value="Undecaprenyl-P_gluc_Ptfrase"/>
</dbReference>
<keyword evidence="3" id="KW-0808">Transferase</keyword>
<dbReference type="Pfam" id="PF13727">
    <property type="entry name" value="CoA_binding_3"/>
    <property type="match status" value="1"/>
</dbReference>
<evidence type="ECO:0000256" key="2">
    <source>
        <dbReference type="ARBA" id="ARBA00006464"/>
    </source>
</evidence>
<dbReference type="InterPro" id="IPR003362">
    <property type="entry name" value="Bact_transf"/>
</dbReference>
<feature type="transmembrane region" description="Helical" evidence="7">
    <location>
        <begin position="104"/>
        <end position="130"/>
    </location>
</feature>
<dbReference type="Proteomes" id="UP000030428">
    <property type="component" value="Unassembled WGS sequence"/>
</dbReference>
<dbReference type="GO" id="GO:0016780">
    <property type="term" value="F:phosphotransferase activity, for other substituted phosphate groups"/>
    <property type="evidence" value="ECO:0007669"/>
    <property type="project" value="TreeGrafter"/>
</dbReference>
<accession>A0A4E0QJQ7</accession>
<feature type="domain" description="Bacterial sugar transferase" evidence="8">
    <location>
        <begin position="269"/>
        <end position="449"/>
    </location>
</feature>
<keyword evidence="10" id="KW-1185">Reference proteome</keyword>
<evidence type="ECO:0000259" key="8">
    <source>
        <dbReference type="Pfam" id="PF02397"/>
    </source>
</evidence>
<evidence type="ECO:0000256" key="5">
    <source>
        <dbReference type="ARBA" id="ARBA00022989"/>
    </source>
</evidence>
<evidence type="ECO:0000256" key="3">
    <source>
        <dbReference type="ARBA" id="ARBA00022679"/>
    </source>
</evidence>
<dbReference type="NCBIfam" id="TIGR03025">
    <property type="entry name" value="EPS_sugtrans"/>
    <property type="match status" value="1"/>
</dbReference>
<dbReference type="InterPro" id="IPR017475">
    <property type="entry name" value="EPS_sugar_tfrase"/>
</dbReference>
<reference evidence="9 10" key="1">
    <citation type="journal article" date="2016" name="Front. Microbiol.">
        <title>Single-Cell (Meta-)Genomics of a Dimorphic Candidatus Thiomargarita nelsonii Reveals Genomic Plasticity.</title>
        <authorList>
            <person name="Flood B.E."/>
            <person name="Fliss P."/>
            <person name="Jones D.S."/>
            <person name="Dick G.J."/>
            <person name="Jain S."/>
            <person name="Kaster A.K."/>
            <person name="Winkel M."/>
            <person name="Mussmann M."/>
            <person name="Bailey J."/>
        </authorList>
    </citation>
    <scope>NUCLEOTIDE SEQUENCE [LARGE SCALE GENOMIC DNA]</scope>
    <source>
        <strain evidence="9">Hydrate Ridge</strain>
    </source>
</reference>
<dbReference type="EMBL" id="JSZA02000362">
    <property type="protein sequence ID" value="TGN99768.1"/>
    <property type="molecule type" value="Genomic_DNA"/>
</dbReference>
<sequence>MPQNAILLLKLVDILSITISGIIAYIANFGFDGWAIATYYHLAIILGVLLSLIIFPWFSLDMRYRETIFPSFPKLMIAWLTVIAVLILIAFTLKISVDFSRVWIVNWTVLGGVMLFVMRVIAHHSLYYFLTKRARHLNKIVVIGAQALGQQLVQNLKASEPYVSVKVVAFFDVEDKTVENIPVKRNIEALPSFVEENEIDEVWVTPHSIEQSQLETILHQLRLELVTLRFVANLLSFRLINASISNRYALPVITITESPMRQGINRVLKAIEDRVLASLILLLISPLMLVIAIGVKLSSPGPVFFRQERVGWNGEPFMMLKFRSMPVNVEKESGPVWAKKGESRATGFGGFMRKTSLDELPQFWNVLKGDMSIVGPRPERPFFVDQFKHEIPDYMQKHLVKGGITGWAQVNGWRGNTDLHQRIEYDIFYIENWSVRFDIQIITMTVFKGFFDENAC</sequence>
<comment type="subcellular location">
    <subcellularLocation>
        <location evidence="1">Membrane</location>
        <topology evidence="1">Multi-pass membrane protein</topology>
    </subcellularLocation>
</comment>
<evidence type="ECO:0000313" key="9">
    <source>
        <dbReference type="EMBL" id="TGN99768.1"/>
    </source>
</evidence>
<proteinExistence type="inferred from homology"/>
<dbReference type="NCBIfam" id="TIGR03023">
    <property type="entry name" value="WcaJ_sugtrans"/>
    <property type="match status" value="1"/>
</dbReference>
<dbReference type="AlphaFoldDB" id="A0A4E0QJQ7"/>
<evidence type="ECO:0000256" key="4">
    <source>
        <dbReference type="ARBA" id="ARBA00022692"/>
    </source>
</evidence>
<evidence type="ECO:0000313" key="10">
    <source>
        <dbReference type="Proteomes" id="UP000030428"/>
    </source>
</evidence>
<keyword evidence="5 7" id="KW-1133">Transmembrane helix</keyword>
<feature type="transmembrane region" description="Helical" evidence="7">
    <location>
        <begin position="39"/>
        <end position="60"/>
    </location>
</feature>
<protein>
    <recommendedName>
        <fullName evidence="8">Bacterial sugar transferase domain-containing protein</fullName>
    </recommendedName>
</protein>
<organism evidence="9 10">
    <name type="scientific">Candidatus Thiomargarita nelsonii</name>
    <dbReference type="NCBI Taxonomy" id="1003181"/>
    <lineage>
        <taxon>Bacteria</taxon>
        <taxon>Pseudomonadati</taxon>
        <taxon>Pseudomonadota</taxon>
        <taxon>Gammaproteobacteria</taxon>
        <taxon>Thiotrichales</taxon>
        <taxon>Thiotrichaceae</taxon>
        <taxon>Thiomargarita</taxon>
    </lineage>
</organism>
<evidence type="ECO:0000256" key="6">
    <source>
        <dbReference type="ARBA" id="ARBA00023136"/>
    </source>
</evidence>
<dbReference type="PANTHER" id="PTHR30576">
    <property type="entry name" value="COLANIC BIOSYNTHESIS UDP-GLUCOSE LIPID CARRIER TRANSFERASE"/>
    <property type="match status" value="1"/>
</dbReference>
<keyword evidence="6 7" id="KW-0472">Membrane</keyword>
<gene>
    <name evidence="9" type="ORF">PN36_33610</name>
</gene>
<evidence type="ECO:0000256" key="7">
    <source>
        <dbReference type="SAM" id="Phobius"/>
    </source>
</evidence>
<keyword evidence="4 7" id="KW-0812">Transmembrane</keyword>
<comment type="caution">
    <text evidence="9">The sequence shown here is derived from an EMBL/GenBank/DDBJ whole genome shotgun (WGS) entry which is preliminary data.</text>
</comment>